<dbReference type="Proteomes" id="UP000234420">
    <property type="component" value="Unassembled WGS sequence"/>
</dbReference>
<reference evidence="1 2" key="1">
    <citation type="journal article" date="2018" name="Syst. Appl. Microbiol.">
        <title>Photobacterium carnosum sp. nov., isolated from spoiled modified atmosphere packaged poultry meat.</title>
        <authorList>
            <person name="Hilgarth M."/>
            <person name="Fuertes S."/>
            <person name="Ehrmann M."/>
            <person name="Vogel R.F."/>
        </authorList>
    </citation>
    <scope>NUCLEOTIDE SEQUENCE [LARGE SCALE GENOMIC DNA]</scope>
    <source>
        <strain evidence="1 2">TMW 2.2021</strain>
    </source>
</reference>
<sequence length="115" mass="13308">MLNIIEVSTVNETEAYEAINAALLAAEFEFKNEVRTEHKESLLNDDYEYEDHQKAKNLIEENLILLMGEVAAKHGFFNFSIFDGCEQSWSIVCDHAEFGKTFIIINDQIEYDFSF</sequence>
<dbReference type="EMBL" id="NPIB01000021">
    <property type="protein sequence ID" value="PLC56998.1"/>
    <property type="molecule type" value="Genomic_DNA"/>
</dbReference>
<proteinExistence type="predicted"/>
<dbReference type="RefSeq" id="WP_065208000.1">
    <property type="nucleotide sequence ID" value="NZ_JABJXE010000011.1"/>
</dbReference>
<dbReference type="AlphaFoldDB" id="A0A2N4UPR0"/>
<evidence type="ECO:0000313" key="2">
    <source>
        <dbReference type="Proteomes" id="UP000234420"/>
    </source>
</evidence>
<accession>A0A2N4UPR0</accession>
<keyword evidence="2" id="KW-1185">Reference proteome</keyword>
<organism evidence="1 2">
    <name type="scientific">Photobacterium carnosum</name>
    <dbReference type="NCBI Taxonomy" id="2023717"/>
    <lineage>
        <taxon>Bacteria</taxon>
        <taxon>Pseudomonadati</taxon>
        <taxon>Pseudomonadota</taxon>
        <taxon>Gammaproteobacteria</taxon>
        <taxon>Vibrionales</taxon>
        <taxon>Vibrionaceae</taxon>
        <taxon>Photobacterium</taxon>
    </lineage>
</organism>
<comment type="caution">
    <text evidence="1">The sequence shown here is derived from an EMBL/GenBank/DDBJ whole genome shotgun (WGS) entry which is preliminary data.</text>
</comment>
<gene>
    <name evidence="1" type="ORF">CIK00_15390</name>
</gene>
<evidence type="ECO:0000313" key="1">
    <source>
        <dbReference type="EMBL" id="PLC56998.1"/>
    </source>
</evidence>
<protein>
    <submittedName>
        <fullName evidence="1">Uncharacterized protein</fullName>
    </submittedName>
</protein>
<name>A0A2N4UPR0_9GAMM</name>